<evidence type="ECO:0000313" key="2">
    <source>
        <dbReference type="Proteomes" id="UP001555786"/>
    </source>
</evidence>
<name>A0ABV3PSB7_9HYPH</name>
<reference evidence="1 2" key="1">
    <citation type="submission" date="2024-07" db="EMBL/GenBank/DDBJ databases">
        <title>Description of Labrys sedimenti sp. nov., isolated from a diclofenac-degrading enrichment culture.</title>
        <authorList>
            <person name="Tancsics A."/>
            <person name="Csepanyi A."/>
        </authorList>
    </citation>
    <scope>NUCLEOTIDE SEQUENCE [LARGE SCALE GENOMIC DNA]</scope>
    <source>
        <strain evidence="1 2">LMG 23578</strain>
    </source>
</reference>
<keyword evidence="2" id="KW-1185">Reference proteome</keyword>
<dbReference type="Proteomes" id="UP001555786">
    <property type="component" value="Unassembled WGS sequence"/>
</dbReference>
<protein>
    <recommendedName>
        <fullName evidence="3">Phage tail tape measure protein</fullName>
    </recommendedName>
</protein>
<accession>A0ABV3PSB7</accession>
<proteinExistence type="predicted"/>
<dbReference type="EMBL" id="JBFNQD010000009">
    <property type="protein sequence ID" value="MEW9308540.1"/>
    <property type="molecule type" value="Genomic_DNA"/>
</dbReference>
<dbReference type="RefSeq" id="WP_311943765.1">
    <property type="nucleotide sequence ID" value="NZ_JAVSCS010000042.1"/>
</dbReference>
<evidence type="ECO:0000313" key="1">
    <source>
        <dbReference type="EMBL" id="MEW9308540.1"/>
    </source>
</evidence>
<organism evidence="1 2">
    <name type="scientific">Labrys neptuniae</name>
    <dbReference type="NCBI Taxonomy" id="376174"/>
    <lineage>
        <taxon>Bacteria</taxon>
        <taxon>Pseudomonadati</taxon>
        <taxon>Pseudomonadota</taxon>
        <taxon>Alphaproteobacteria</taxon>
        <taxon>Hyphomicrobiales</taxon>
        <taxon>Xanthobacteraceae</taxon>
        <taxon>Labrys</taxon>
    </lineage>
</organism>
<sequence>MTEVPIVDFMKLFDSISALLNQLARGQFLRGTFEAALVEAQGATWVGGSTGNHLKELTDARAMLVNTEQGIRKIVDIIGFQSPQVSARLSRILDDNLFNRTGQLRAAITETETLAAELKVSNGTRFQGVQFFEGGPGGNVARTLSSLPSEQLKTPALQSQLRQGVDATLLPRAHPLAQRTMEALRQMPVTFEDIKQNVGKITTSLIGAIRLWMSQFMQQAGAAARLAMVALEQALVSFGSRLTTPLILIGRPWGEPPPEA</sequence>
<evidence type="ECO:0008006" key="3">
    <source>
        <dbReference type="Google" id="ProtNLM"/>
    </source>
</evidence>
<gene>
    <name evidence="1" type="ORF">ABXS05_23505</name>
</gene>
<comment type="caution">
    <text evidence="1">The sequence shown here is derived from an EMBL/GenBank/DDBJ whole genome shotgun (WGS) entry which is preliminary data.</text>
</comment>